<name>A0A314UQH3_PRUYE</name>
<dbReference type="GO" id="GO:0016020">
    <property type="term" value="C:membrane"/>
    <property type="evidence" value="ECO:0007669"/>
    <property type="project" value="UniProtKB-SubCell"/>
</dbReference>
<evidence type="ECO:0000313" key="6">
    <source>
        <dbReference type="EMBL" id="PQM39118.1"/>
    </source>
</evidence>
<dbReference type="GO" id="GO:0005737">
    <property type="term" value="C:cytoplasm"/>
    <property type="evidence" value="ECO:0007669"/>
    <property type="project" value="TreeGrafter"/>
</dbReference>
<keyword evidence="4" id="KW-1133">Transmembrane helix</keyword>
<dbReference type="STRING" id="2094558.A0A314UQH3"/>
<evidence type="ECO:0000256" key="5">
    <source>
        <dbReference type="ARBA" id="ARBA00023136"/>
    </source>
</evidence>
<dbReference type="Proteomes" id="UP000250321">
    <property type="component" value="Unassembled WGS sequence"/>
</dbReference>
<gene>
    <name evidence="6" type="ORF">Pyn_23365</name>
</gene>
<keyword evidence="7" id="KW-1185">Reference proteome</keyword>
<evidence type="ECO:0000256" key="4">
    <source>
        <dbReference type="ARBA" id="ARBA00022989"/>
    </source>
</evidence>
<keyword evidence="3" id="KW-0812">Transmembrane</keyword>
<evidence type="ECO:0000256" key="2">
    <source>
        <dbReference type="ARBA" id="ARBA00006824"/>
    </source>
</evidence>
<dbReference type="PANTHER" id="PTHR11266">
    <property type="entry name" value="PEROXISOMAL MEMBRANE PROTEIN 2, PXMP2 MPV17"/>
    <property type="match status" value="1"/>
</dbReference>
<accession>A0A314UQH3</accession>
<dbReference type="EMBL" id="PJQY01003236">
    <property type="protein sequence ID" value="PQM39118.1"/>
    <property type="molecule type" value="Genomic_DNA"/>
</dbReference>
<sequence>MATLNIIAAHKLPSSASSSFAAQSQKPNFLSLFCTQTFSKPDPSRLLGFSTRKKRNSTVGSVTEDREVVPLKEKHEEDQDSSLLVNGSEEFEAVSSSSAYSEGRGEGDDLDKLTSRAINALIVLGFGTFAVSKLLTIDHDYWHGWTLYEILRYVPEHNWIAYEQALKANPVLAKMMISGVVYTLGDWIAQCYEGKPLLEFDRKRMFRSGLVGFTFHGSLSHYYYQFCSFPLEDWWVVPAKIAFDQTVWAAIWNSIYFVVLGFLRLESPTKIFDELKATFWPMLTAGWKLWPFAHLVTYGLIPVEQRLLWVDCVELIWVTILSTYSNEKSESSISEASSGADSASSSSNSPEEITQRALDLKHLLHLDPGTPFRSKTTCNWASNNNGESGRGAPRVKWQQHREAEKEEEPWLNRVLRLRGLRFPLDLLCVPLLHHLQDYTRHHIRFLFTLETDILFNQVQVQA</sequence>
<dbReference type="PANTHER" id="PTHR11266:SF109">
    <property type="entry name" value="PEROXISOMAL MEMBRANE 22 KDA (MPV17_PMP22) FAMILY PROTEIN"/>
    <property type="match status" value="1"/>
</dbReference>
<comment type="similarity">
    <text evidence="2">Belongs to the peroxisomal membrane protein PXMP2/4 family.</text>
</comment>
<dbReference type="OrthoDB" id="430207at2759"/>
<reference evidence="6 7" key="1">
    <citation type="submission" date="2018-02" db="EMBL/GenBank/DDBJ databases">
        <title>Draft genome of wild Prunus yedoensis var. nudiflora.</title>
        <authorList>
            <person name="Baek S."/>
            <person name="Kim J.-H."/>
            <person name="Choi K."/>
            <person name="Kim G.-B."/>
            <person name="Cho A."/>
            <person name="Jang H."/>
            <person name="Shin C.-H."/>
            <person name="Yu H.-J."/>
            <person name="Mun J.-H."/>
        </authorList>
    </citation>
    <scope>NUCLEOTIDE SEQUENCE [LARGE SCALE GENOMIC DNA]</scope>
    <source>
        <strain evidence="7">cv. Jeju island</strain>
        <tissue evidence="6">Leaf</tissue>
    </source>
</reference>
<protein>
    <submittedName>
        <fullName evidence="6">Mpv17-like protein isoform X2</fullName>
    </submittedName>
</protein>
<keyword evidence="5" id="KW-0472">Membrane</keyword>
<evidence type="ECO:0000256" key="3">
    <source>
        <dbReference type="ARBA" id="ARBA00022692"/>
    </source>
</evidence>
<dbReference type="Pfam" id="PF04117">
    <property type="entry name" value="Mpv17_PMP22"/>
    <property type="match status" value="1"/>
</dbReference>
<comment type="caution">
    <text evidence="6">The sequence shown here is derived from an EMBL/GenBank/DDBJ whole genome shotgun (WGS) entry which is preliminary data.</text>
</comment>
<organism evidence="6 7">
    <name type="scientific">Prunus yedoensis var. nudiflora</name>
    <dbReference type="NCBI Taxonomy" id="2094558"/>
    <lineage>
        <taxon>Eukaryota</taxon>
        <taxon>Viridiplantae</taxon>
        <taxon>Streptophyta</taxon>
        <taxon>Embryophyta</taxon>
        <taxon>Tracheophyta</taxon>
        <taxon>Spermatophyta</taxon>
        <taxon>Magnoliopsida</taxon>
        <taxon>eudicotyledons</taxon>
        <taxon>Gunneridae</taxon>
        <taxon>Pentapetalae</taxon>
        <taxon>rosids</taxon>
        <taxon>fabids</taxon>
        <taxon>Rosales</taxon>
        <taxon>Rosaceae</taxon>
        <taxon>Amygdaloideae</taxon>
        <taxon>Amygdaleae</taxon>
        <taxon>Prunus</taxon>
    </lineage>
</organism>
<comment type="subcellular location">
    <subcellularLocation>
        <location evidence="1">Membrane</location>
        <topology evidence="1">Multi-pass membrane protein</topology>
    </subcellularLocation>
</comment>
<evidence type="ECO:0000313" key="7">
    <source>
        <dbReference type="Proteomes" id="UP000250321"/>
    </source>
</evidence>
<dbReference type="AlphaFoldDB" id="A0A314UQH3"/>
<proteinExistence type="inferred from homology"/>
<evidence type="ECO:0000256" key="1">
    <source>
        <dbReference type="ARBA" id="ARBA00004141"/>
    </source>
</evidence>
<dbReference type="InterPro" id="IPR007248">
    <property type="entry name" value="Mpv17_PMP22"/>
</dbReference>